<keyword evidence="2" id="KW-1185">Reference proteome</keyword>
<dbReference type="EMBL" id="BLLK01000038">
    <property type="protein sequence ID" value="GFH50212.1"/>
    <property type="molecule type" value="Genomic_DNA"/>
</dbReference>
<sequence length="275" mass="32215">MCDTDDNFVKRWASMENISSNSFLDRMGELEIKRIHHLVEMPDHETKSFEAYMSHDKFMHFQKSLSDLRASDQNIQCQKSFSIHYDMNKYNVTWRNIVPSLSNFIRDKENNSAYNVETESAEKYTDADEIVLDPLKKTNALALLHFQKERKREPTLYRSCSIVLRHVEFFYMFFDGPKYNLSFYPFFGRVIVIKNSNEGKDSPRLGDVVVGVNNHVPDFPVNMNDLKGKLSLAIDNKRKKARIVFARDPVLSFLIEEWVMKGHILSSNPNKRKRS</sequence>
<gene>
    <name evidence="1" type="ORF">CTEN210_06688</name>
</gene>
<reference evidence="1 2" key="1">
    <citation type="journal article" date="2021" name="Sci. Rep.">
        <title>The genome of the diatom Chaetoceros tenuissimus carries an ancient integrated fragment of an extant virus.</title>
        <authorList>
            <person name="Hongo Y."/>
            <person name="Kimura K."/>
            <person name="Takaki Y."/>
            <person name="Yoshida Y."/>
            <person name="Baba S."/>
            <person name="Kobayashi G."/>
            <person name="Nagasaki K."/>
            <person name="Hano T."/>
            <person name="Tomaru Y."/>
        </authorList>
    </citation>
    <scope>NUCLEOTIDE SEQUENCE [LARGE SCALE GENOMIC DNA]</scope>
    <source>
        <strain evidence="1 2">NIES-3715</strain>
    </source>
</reference>
<evidence type="ECO:0000313" key="1">
    <source>
        <dbReference type="EMBL" id="GFH50212.1"/>
    </source>
</evidence>
<protein>
    <submittedName>
        <fullName evidence="1">Uncharacterized protein</fullName>
    </submittedName>
</protein>
<comment type="caution">
    <text evidence="1">The sequence shown here is derived from an EMBL/GenBank/DDBJ whole genome shotgun (WGS) entry which is preliminary data.</text>
</comment>
<proteinExistence type="predicted"/>
<dbReference type="Proteomes" id="UP001054902">
    <property type="component" value="Unassembled WGS sequence"/>
</dbReference>
<dbReference type="AlphaFoldDB" id="A0AAD3CQH7"/>
<evidence type="ECO:0000313" key="2">
    <source>
        <dbReference type="Proteomes" id="UP001054902"/>
    </source>
</evidence>
<organism evidence="1 2">
    <name type="scientific">Chaetoceros tenuissimus</name>
    <dbReference type="NCBI Taxonomy" id="426638"/>
    <lineage>
        <taxon>Eukaryota</taxon>
        <taxon>Sar</taxon>
        <taxon>Stramenopiles</taxon>
        <taxon>Ochrophyta</taxon>
        <taxon>Bacillariophyta</taxon>
        <taxon>Coscinodiscophyceae</taxon>
        <taxon>Chaetocerotophycidae</taxon>
        <taxon>Chaetocerotales</taxon>
        <taxon>Chaetocerotaceae</taxon>
        <taxon>Chaetoceros</taxon>
    </lineage>
</organism>
<name>A0AAD3CQH7_9STRA</name>
<accession>A0AAD3CQH7</accession>